<dbReference type="Proteomes" id="UP000019335">
    <property type="component" value="Chromosome 19"/>
</dbReference>
<feature type="compositionally biased region" description="Pro residues" evidence="1">
    <location>
        <begin position="34"/>
        <end position="49"/>
    </location>
</feature>
<evidence type="ECO:0000313" key="2">
    <source>
        <dbReference type="EMBL" id="EWM22914.1"/>
    </source>
</evidence>
<sequence length="157" mass="17572">MDDDLFGGIDDSVLLAAVAEAEKKLNGQDARTRPPAPEPSIYPLHPPPSSSTQNGTQTSFLPALARKPPTAPEWGGRSLAAPILRLDQGRHDFISHPSREEQGEVESHQWRQAQQWQGQQPSHSAWHAPGYGGRGVQGGGRRRRRRRGRRRRRRRGR</sequence>
<dbReference type="OrthoDB" id="10391787at2759"/>
<feature type="compositionally biased region" description="Basic residues" evidence="1">
    <location>
        <begin position="140"/>
        <end position="157"/>
    </location>
</feature>
<feature type="compositionally biased region" description="Low complexity" evidence="1">
    <location>
        <begin position="110"/>
        <end position="120"/>
    </location>
</feature>
<evidence type="ECO:0000256" key="1">
    <source>
        <dbReference type="SAM" id="MobiDB-lite"/>
    </source>
</evidence>
<comment type="caution">
    <text evidence="2">The sequence shown here is derived from an EMBL/GenBank/DDBJ whole genome shotgun (WGS) entry which is preliminary data.</text>
</comment>
<name>W7TQB1_9STRA</name>
<evidence type="ECO:0000313" key="3">
    <source>
        <dbReference type="Proteomes" id="UP000019335"/>
    </source>
</evidence>
<feature type="compositionally biased region" description="Basic and acidic residues" evidence="1">
    <location>
        <begin position="87"/>
        <end position="109"/>
    </location>
</feature>
<dbReference type="AlphaFoldDB" id="W7TQB1"/>
<proteinExistence type="predicted"/>
<gene>
    <name evidence="2" type="ORF">Naga_100702g1</name>
</gene>
<dbReference type="EMBL" id="AZIL01002014">
    <property type="protein sequence ID" value="EWM22914.1"/>
    <property type="molecule type" value="Genomic_DNA"/>
</dbReference>
<reference evidence="2 3" key="1">
    <citation type="journal article" date="2014" name="Mol. Plant">
        <title>Chromosome Scale Genome Assembly and Transcriptome Profiling of Nannochloropsis gaditana in Nitrogen Depletion.</title>
        <authorList>
            <person name="Corteggiani Carpinelli E."/>
            <person name="Telatin A."/>
            <person name="Vitulo N."/>
            <person name="Forcato C."/>
            <person name="D'Angelo M."/>
            <person name="Schiavon R."/>
            <person name="Vezzi A."/>
            <person name="Giacometti G.M."/>
            <person name="Morosinotto T."/>
            <person name="Valle G."/>
        </authorList>
    </citation>
    <scope>NUCLEOTIDE SEQUENCE [LARGE SCALE GENOMIC DNA]</scope>
    <source>
        <strain evidence="2 3">B-31</strain>
    </source>
</reference>
<accession>W7TQB1</accession>
<organism evidence="2 3">
    <name type="scientific">Nannochloropsis gaditana</name>
    <dbReference type="NCBI Taxonomy" id="72520"/>
    <lineage>
        <taxon>Eukaryota</taxon>
        <taxon>Sar</taxon>
        <taxon>Stramenopiles</taxon>
        <taxon>Ochrophyta</taxon>
        <taxon>Eustigmatophyceae</taxon>
        <taxon>Eustigmatales</taxon>
        <taxon>Monodopsidaceae</taxon>
        <taxon>Nannochloropsis</taxon>
    </lineage>
</organism>
<feature type="compositionally biased region" description="Polar residues" evidence="1">
    <location>
        <begin position="50"/>
        <end position="60"/>
    </location>
</feature>
<protein>
    <submittedName>
        <fullName evidence="2">Uncharacterized protein</fullName>
    </submittedName>
</protein>
<feature type="region of interest" description="Disordered" evidence="1">
    <location>
        <begin position="24"/>
        <end position="157"/>
    </location>
</feature>
<feature type="compositionally biased region" description="Gly residues" evidence="1">
    <location>
        <begin position="130"/>
        <end position="139"/>
    </location>
</feature>
<keyword evidence="3" id="KW-1185">Reference proteome</keyword>